<gene>
    <name evidence="2" type="ORF">GOMPHAMPRED_002151</name>
</gene>
<comment type="caution">
    <text evidence="2">The sequence shown here is derived from an EMBL/GenBank/DDBJ whole genome shotgun (WGS) entry which is preliminary data.</text>
</comment>
<dbReference type="Proteomes" id="UP000664169">
    <property type="component" value="Unassembled WGS sequence"/>
</dbReference>
<name>A0A8H3FH85_9LECA</name>
<feature type="compositionally biased region" description="Basic and acidic residues" evidence="1">
    <location>
        <begin position="352"/>
        <end position="377"/>
    </location>
</feature>
<feature type="compositionally biased region" description="Polar residues" evidence="1">
    <location>
        <begin position="308"/>
        <end position="317"/>
    </location>
</feature>
<feature type="region of interest" description="Disordered" evidence="1">
    <location>
        <begin position="487"/>
        <end position="531"/>
    </location>
</feature>
<sequence length="531" mass="59372">MSLQSIYEAFLTTPKADALAQDAVLSYITTLVSFSDSGPIIKHLETQRRTLRKKTEKTLNAIADRHGLLLEVETALEFINGGGAYLPGLDDNFLVDQTVVLPIQHVVHFNSEGKIKQIRLYWDQGSLLKSVEVIGSRAKAWPIKDGKDQIRLITTSVNAGEIHSTSAITSRRQSSARPTKDPHGTLEPFAANIPEEGETKSSFDGPTIQPRASARPAQREWDELFVSENDNHERGVSPSKADVVAPKVGAGKNYKENRLFGEAQSPSHEIENKFKSPHPRKFEHFDFHDGHEDTTPKQGAPKPRTKHQSQWDFSDFTTPLKVPSRRQDHRSFAFDGQAPDESPSRKHHVPQPRRDADTHFNIEDENQSGDRKSEHIRGRPSNSIKDKTLFSNNVISEEGAVDINAPGRPSSILANTKDRQKDFGSHWETTDNPTHGDKNFIEIGANLKDRHKDFDPHFRMTDSPGTGGLKEQKRPLGENQNKAIKMMQPNWDTDATNDNGGKENRLMGIFGNGMGGRKGVQREWSIGDDRA</sequence>
<feature type="compositionally biased region" description="Polar residues" evidence="1">
    <location>
        <begin position="490"/>
        <end position="499"/>
    </location>
</feature>
<organism evidence="2 3">
    <name type="scientific">Gomphillus americanus</name>
    <dbReference type="NCBI Taxonomy" id="1940652"/>
    <lineage>
        <taxon>Eukaryota</taxon>
        <taxon>Fungi</taxon>
        <taxon>Dikarya</taxon>
        <taxon>Ascomycota</taxon>
        <taxon>Pezizomycotina</taxon>
        <taxon>Lecanoromycetes</taxon>
        <taxon>OSLEUM clade</taxon>
        <taxon>Ostropomycetidae</taxon>
        <taxon>Ostropales</taxon>
        <taxon>Graphidaceae</taxon>
        <taxon>Gomphilloideae</taxon>
        <taxon>Gomphillus</taxon>
    </lineage>
</organism>
<feature type="region of interest" description="Disordered" evidence="1">
    <location>
        <begin position="164"/>
        <end position="385"/>
    </location>
</feature>
<keyword evidence="3" id="KW-1185">Reference proteome</keyword>
<protein>
    <submittedName>
        <fullName evidence="2">Uncharacterized protein</fullName>
    </submittedName>
</protein>
<dbReference type="EMBL" id="CAJPDQ010000016">
    <property type="protein sequence ID" value="CAF9920841.1"/>
    <property type="molecule type" value="Genomic_DNA"/>
</dbReference>
<evidence type="ECO:0000256" key="1">
    <source>
        <dbReference type="SAM" id="MobiDB-lite"/>
    </source>
</evidence>
<feature type="region of interest" description="Disordered" evidence="1">
    <location>
        <begin position="452"/>
        <end position="474"/>
    </location>
</feature>
<feature type="compositionally biased region" description="Basic and acidic residues" evidence="1">
    <location>
        <begin position="268"/>
        <end position="295"/>
    </location>
</feature>
<proteinExistence type="predicted"/>
<dbReference type="OrthoDB" id="1162399at2759"/>
<accession>A0A8H3FH85</accession>
<feature type="compositionally biased region" description="Polar residues" evidence="1">
    <location>
        <begin position="164"/>
        <end position="177"/>
    </location>
</feature>
<dbReference type="AlphaFoldDB" id="A0A8H3FH85"/>
<evidence type="ECO:0000313" key="3">
    <source>
        <dbReference type="Proteomes" id="UP000664169"/>
    </source>
</evidence>
<reference evidence="2" key="1">
    <citation type="submission" date="2021-03" db="EMBL/GenBank/DDBJ databases">
        <authorList>
            <person name="Tagirdzhanova G."/>
        </authorList>
    </citation>
    <scope>NUCLEOTIDE SEQUENCE</scope>
</reference>
<evidence type="ECO:0000313" key="2">
    <source>
        <dbReference type="EMBL" id="CAF9920841.1"/>
    </source>
</evidence>